<dbReference type="OrthoDB" id="9810980at2"/>
<evidence type="ECO:0000313" key="13">
    <source>
        <dbReference type="EMBL" id="APG49355.1"/>
    </source>
</evidence>
<keyword evidence="8" id="KW-0472">Membrane</keyword>
<dbReference type="PANTHER" id="PTHR30386:SF17">
    <property type="entry name" value="ALKALINE PROTEASE SECRETION PROTEIN APRE"/>
    <property type="match status" value="1"/>
</dbReference>
<dbReference type="Gene3D" id="2.40.50.100">
    <property type="match status" value="1"/>
</dbReference>
<evidence type="ECO:0000256" key="9">
    <source>
        <dbReference type="RuleBase" id="RU365093"/>
    </source>
</evidence>
<dbReference type="KEGG" id="php:PhaeoP97_04005"/>
<dbReference type="InterPro" id="IPR058982">
    <property type="entry name" value="Beta-barrel_AprE"/>
</dbReference>
<dbReference type="Pfam" id="PF26002">
    <property type="entry name" value="Beta-barrel_AprE"/>
    <property type="match status" value="1"/>
</dbReference>
<protein>
    <recommendedName>
        <fullName evidence="9">Membrane fusion protein (MFP) family protein</fullName>
    </recommendedName>
</protein>
<evidence type="ECO:0000256" key="8">
    <source>
        <dbReference type="ARBA" id="ARBA00023136"/>
    </source>
</evidence>
<dbReference type="EMBL" id="CP016368">
    <property type="protein sequence ID" value="APG49355.1"/>
    <property type="molecule type" value="Genomic_DNA"/>
</dbReference>
<dbReference type="PANTHER" id="PTHR30386">
    <property type="entry name" value="MEMBRANE FUSION SUBUNIT OF EMRAB-TOLC MULTIDRUG EFFLUX PUMP"/>
    <property type="match status" value="1"/>
</dbReference>
<evidence type="ECO:0000256" key="3">
    <source>
        <dbReference type="ARBA" id="ARBA00022448"/>
    </source>
</evidence>
<comment type="subcellular location">
    <subcellularLocation>
        <location evidence="1 9">Cell inner membrane</location>
        <topology evidence="1 9">Single-pass membrane protein</topology>
    </subcellularLocation>
</comment>
<keyword evidence="6" id="KW-0812">Transmembrane</keyword>
<keyword evidence="10" id="KW-0175">Coiled coil</keyword>
<evidence type="ECO:0000256" key="10">
    <source>
        <dbReference type="SAM" id="Coils"/>
    </source>
</evidence>
<evidence type="ECO:0000256" key="7">
    <source>
        <dbReference type="ARBA" id="ARBA00022989"/>
    </source>
</evidence>
<sequence>MSDTSKSYPIRGLTIAGLLAMGLLVGGLGQWAATAEISGAVIASGSIKVEQNRQVVQHPYGGVVDEVLVSEGDLVEEDALLLRLEPSELLAERQIVEGQLAETLARRSRYSAERDEAEEVTFAELLFELSGTHVQTEELINGQKRLFEARLVNLRARISRLQERVGQIQSQIDGIEAQQSALQEQLVLIGKELENQQSLLSQGLAQSSRVLSLQREQSRLRGQAGALTAQKAQAEGQVTELGLEILNQTSARREEAITTLRDLQVRELELIERRNVILQRLSRLDVRAPMAGVVYDLNVFARKSVIRAADPLMYLIPQSQPLVISAQVAPSDIDQVYLNQPVSLNFSSFNQRTTPTLFGTVSTVSADSFVDPQTGRSYYVVEARLNKGEIDRLPEGNVLVPGMPVETFIQTNSRTPFAYLLQPFTDYLNRAFRES</sequence>
<evidence type="ECO:0000256" key="5">
    <source>
        <dbReference type="ARBA" id="ARBA00022519"/>
    </source>
</evidence>
<dbReference type="AlphaFoldDB" id="A0A1L3IB59"/>
<evidence type="ECO:0000256" key="4">
    <source>
        <dbReference type="ARBA" id="ARBA00022475"/>
    </source>
</evidence>
<evidence type="ECO:0000256" key="6">
    <source>
        <dbReference type="ARBA" id="ARBA00022692"/>
    </source>
</evidence>
<dbReference type="InterPro" id="IPR050739">
    <property type="entry name" value="MFP"/>
</dbReference>
<dbReference type="Gene3D" id="2.40.30.170">
    <property type="match status" value="1"/>
</dbReference>
<evidence type="ECO:0000259" key="12">
    <source>
        <dbReference type="Pfam" id="PF26002"/>
    </source>
</evidence>
<keyword evidence="7" id="KW-1133">Transmembrane helix</keyword>
<evidence type="ECO:0000259" key="11">
    <source>
        <dbReference type="Pfam" id="PF25994"/>
    </source>
</evidence>
<comment type="similarity">
    <text evidence="2 9">Belongs to the membrane fusion protein (MFP) (TC 8.A.1) family.</text>
</comment>
<feature type="domain" description="AprE-like beta-barrel" evidence="12">
    <location>
        <begin position="322"/>
        <end position="411"/>
    </location>
</feature>
<dbReference type="GO" id="GO:0015031">
    <property type="term" value="P:protein transport"/>
    <property type="evidence" value="ECO:0007669"/>
    <property type="project" value="InterPro"/>
</dbReference>
<dbReference type="InterPro" id="IPR058781">
    <property type="entry name" value="HH_AprE-like"/>
</dbReference>
<keyword evidence="14" id="KW-1185">Reference proteome</keyword>
<evidence type="ECO:0000256" key="2">
    <source>
        <dbReference type="ARBA" id="ARBA00009477"/>
    </source>
</evidence>
<evidence type="ECO:0000256" key="1">
    <source>
        <dbReference type="ARBA" id="ARBA00004377"/>
    </source>
</evidence>
<geneLocation type="plasmid" evidence="14">
    <name>pp97_d</name>
</geneLocation>
<keyword evidence="5 9" id="KW-0997">Cell inner membrane</keyword>
<dbReference type="RefSeq" id="WP_014876623.1">
    <property type="nucleotide sequence ID" value="NZ_CP016368.1"/>
</dbReference>
<accession>A0A1L3IB59</accession>
<keyword evidence="13" id="KW-0614">Plasmid</keyword>
<dbReference type="Proteomes" id="UP000183859">
    <property type="component" value="Plasmid pP97_d"/>
</dbReference>
<keyword evidence="3 9" id="KW-0813">Transport</keyword>
<dbReference type="InterPro" id="IPR010129">
    <property type="entry name" value="T1SS_HlyD"/>
</dbReference>
<keyword evidence="4 9" id="KW-1003">Cell membrane</keyword>
<feature type="domain" description="AprE-like long alpha-helical hairpin" evidence="11">
    <location>
        <begin position="91"/>
        <end position="274"/>
    </location>
</feature>
<name>A0A1L3IB59_9RHOB</name>
<dbReference type="Pfam" id="PF25994">
    <property type="entry name" value="HH_AprE"/>
    <property type="match status" value="1"/>
</dbReference>
<evidence type="ECO:0000313" key="14">
    <source>
        <dbReference type="Proteomes" id="UP000183859"/>
    </source>
</evidence>
<organism evidence="13 14">
    <name type="scientific">Phaeobacter porticola</name>
    <dbReference type="NCBI Taxonomy" id="1844006"/>
    <lineage>
        <taxon>Bacteria</taxon>
        <taxon>Pseudomonadati</taxon>
        <taxon>Pseudomonadota</taxon>
        <taxon>Alphaproteobacteria</taxon>
        <taxon>Rhodobacterales</taxon>
        <taxon>Roseobacteraceae</taxon>
        <taxon>Phaeobacter</taxon>
    </lineage>
</organism>
<reference evidence="14" key="1">
    <citation type="submission" date="2016-07" db="EMBL/GenBank/DDBJ databases">
        <title>Phaeobacter portensis sp. nov., a tropodithietic acid producing bacterium isolated from a German harbor.</title>
        <authorList>
            <person name="Freese H.M."/>
            <person name="Bunk B."/>
            <person name="Breider S."/>
            <person name="Brinkhoff T."/>
        </authorList>
    </citation>
    <scope>NUCLEOTIDE SEQUENCE [LARGE SCALE GENOMIC DNA]</scope>
    <source>
        <strain evidence="14">P97</strain>
        <plasmid evidence="14">pp97_d</plasmid>
    </source>
</reference>
<feature type="coiled-coil region" evidence="10">
    <location>
        <begin position="144"/>
        <end position="178"/>
    </location>
</feature>
<proteinExistence type="inferred from homology"/>
<dbReference type="PRINTS" id="PR01490">
    <property type="entry name" value="RTXTOXIND"/>
</dbReference>
<dbReference type="GO" id="GO:0005886">
    <property type="term" value="C:plasma membrane"/>
    <property type="evidence" value="ECO:0007669"/>
    <property type="project" value="UniProtKB-SubCell"/>
</dbReference>
<gene>
    <name evidence="13" type="ORF">PhaeoP97_04005</name>
</gene>
<dbReference type="NCBIfam" id="TIGR01843">
    <property type="entry name" value="type_I_hlyD"/>
    <property type="match status" value="1"/>
</dbReference>